<keyword evidence="1" id="KW-1133">Transmembrane helix</keyword>
<evidence type="ECO:0000313" key="3">
    <source>
        <dbReference type="Proteomes" id="UP000649604"/>
    </source>
</evidence>
<keyword evidence="1" id="KW-0812">Transmembrane</keyword>
<feature type="transmembrane region" description="Helical" evidence="1">
    <location>
        <begin position="290"/>
        <end position="309"/>
    </location>
</feature>
<evidence type="ECO:0000313" key="2">
    <source>
        <dbReference type="EMBL" id="MBD3325605.1"/>
    </source>
</evidence>
<proteinExistence type="predicted"/>
<dbReference type="AlphaFoldDB" id="A0A9D5Q6D2"/>
<accession>A0A9D5Q6D2</accession>
<gene>
    <name evidence="2" type="ORF">GF339_13555</name>
</gene>
<organism evidence="2 3">
    <name type="scientific">candidate division KSB3 bacterium</name>
    <dbReference type="NCBI Taxonomy" id="2044937"/>
    <lineage>
        <taxon>Bacteria</taxon>
        <taxon>candidate division KSB3</taxon>
    </lineage>
</organism>
<dbReference type="Proteomes" id="UP000649604">
    <property type="component" value="Unassembled WGS sequence"/>
</dbReference>
<reference evidence="2" key="1">
    <citation type="submission" date="2019-11" db="EMBL/GenBank/DDBJ databases">
        <title>Microbial mats filling the niche in hypersaline microbial mats.</title>
        <authorList>
            <person name="Wong H.L."/>
            <person name="Macleod F.I."/>
            <person name="White R.A. III"/>
            <person name="Burns B.P."/>
        </authorList>
    </citation>
    <scope>NUCLEOTIDE SEQUENCE</scope>
    <source>
        <strain evidence="2">Rbin_158</strain>
    </source>
</reference>
<protein>
    <submittedName>
        <fullName evidence="2">Uncharacterized protein</fullName>
    </submittedName>
</protein>
<feature type="transmembrane region" description="Helical" evidence="1">
    <location>
        <begin position="329"/>
        <end position="353"/>
    </location>
</feature>
<evidence type="ECO:0000256" key="1">
    <source>
        <dbReference type="SAM" id="Phobius"/>
    </source>
</evidence>
<keyword evidence="1" id="KW-0472">Membrane</keyword>
<name>A0A9D5Q6D2_9BACT</name>
<dbReference type="EMBL" id="WJJP01000439">
    <property type="protein sequence ID" value="MBD3325605.1"/>
    <property type="molecule type" value="Genomic_DNA"/>
</dbReference>
<comment type="caution">
    <text evidence="2">The sequence shown here is derived from an EMBL/GenBank/DDBJ whole genome shotgun (WGS) entry which is preliminary data.</text>
</comment>
<sequence>MSQRQKRPRPNAEDALQKYNVVFNGELAPGKEAEAVKTQLSVQFNMDRAKIERVFAHTPFTVKEQVDYQTALKFQILFEWAGAICQITPEVSAVNASLFNSRQQWNVICEGKIFDTHRITDVKNTLKEYLHLNEKRIEKLFSGHPVVIMQEVNYYPALKIQTSFELAGVICRMEQAEDKEDETAAEENLFLQPAHNTIVCPKCGARQLPTRRCRECGCYIAKYLTRKKSATPRRTKPHHQQLAASLKNDLSIWGIGFIIFGIVQLAIIGWGALGIIGIGIINLLIHHKALFLVNGFALVFTGVFNSYLTTMYGFLDNVQAGFSAGIGDIGLITTLAGLLIFVLLQIAASLYAFRQFKEYTTLVAHPAQSRKKYTSR</sequence>
<feature type="transmembrane region" description="Helical" evidence="1">
    <location>
        <begin position="250"/>
        <end position="283"/>
    </location>
</feature>